<gene>
    <name evidence="2" type="ORF">OE88DRAFT_1667411</name>
</gene>
<reference evidence="2 3" key="1">
    <citation type="journal article" date="2019" name="Nat. Ecol. Evol.">
        <title>Megaphylogeny resolves global patterns of mushroom evolution.</title>
        <authorList>
            <person name="Varga T."/>
            <person name="Krizsan K."/>
            <person name="Foldi C."/>
            <person name="Dima B."/>
            <person name="Sanchez-Garcia M."/>
            <person name="Sanchez-Ramirez S."/>
            <person name="Szollosi G.J."/>
            <person name="Szarkandi J.G."/>
            <person name="Papp V."/>
            <person name="Albert L."/>
            <person name="Andreopoulos W."/>
            <person name="Angelini C."/>
            <person name="Antonin V."/>
            <person name="Barry K.W."/>
            <person name="Bougher N.L."/>
            <person name="Buchanan P."/>
            <person name="Buyck B."/>
            <person name="Bense V."/>
            <person name="Catcheside P."/>
            <person name="Chovatia M."/>
            <person name="Cooper J."/>
            <person name="Damon W."/>
            <person name="Desjardin D."/>
            <person name="Finy P."/>
            <person name="Geml J."/>
            <person name="Haridas S."/>
            <person name="Hughes K."/>
            <person name="Justo A."/>
            <person name="Karasinski D."/>
            <person name="Kautmanova I."/>
            <person name="Kiss B."/>
            <person name="Kocsube S."/>
            <person name="Kotiranta H."/>
            <person name="LaButti K.M."/>
            <person name="Lechner B.E."/>
            <person name="Liimatainen K."/>
            <person name="Lipzen A."/>
            <person name="Lukacs Z."/>
            <person name="Mihaltcheva S."/>
            <person name="Morgado L.N."/>
            <person name="Niskanen T."/>
            <person name="Noordeloos M.E."/>
            <person name="Ohm R.A."/>
            <person name="Ortiz-Santana B."/>
            <person name="Ovrebo C."/>
            <person name="Racz N."/>
            <person name="Riley R."/>
            <person name="Savchenko A."/>
            <person name="Shiryaev A."/>
            <person name="Soop K."/>
            <person name="Spirin V."/>
            <person name="Szebenyi C."/>
            <person name="Tomsovsky M."/>
            <person name="Tulloss R.E."/>
            <person name="Uehling J."/>
            <person name="Grigoriev I.V."/>
            <person name="Vagvolgyi C."/>
            <person name="Papp T."/>
            <person name="Martin F.M."/>
            <person name="Miettinen O."/>
            <person name="Hibbett D.S."/>
            <person name="Nagy L.G."/>
        </authorList>
    </citation>
    <scope>NUCLEOTIDE SEQUENCE [LARGE SCALE GENOMIC DNA]</scope>
    <source>
        <strain evidence="2 3">OMC1185</strain>
    </source>
</reference>
<accession>A0A5C3MQT2</accession>
<proteinExistence type="predicted"/>
<feature type="compositionally biased region" description="Basic and acidic residues" evidence="1">
    <location>
        <begin position="51"/>
        <end position="62"/>
    </location>
</feature>
<organism evidence="2 3">
    <name type="scientific">Heliocybe sulcata</name>
    <dbReference type="NCBI Taxonomy" id="5364"/>
    <lineage>
        <taxon>Eukaryota</taxon>
        <taxon>Fungi</taxon>
        <taxon>Dikarya</taxon>
        <taxon>Basidiomycota</taxon>
        <taxon>Agaricomycotina</taxon>
        <taxon>Agaricomycetes</taxon>
        <taxon>Gloeophyllales</taxon>
        <taxon>Gloeophyllaceae</taxon>
        <taxon>Heliocybe</taxon>
    </lineage>
</organism>
<dbReference type="EMBL" id="ML213528">
    <property type="protein sequence ID" value="TFK46726.1"/>
    <property type="molecule type" value="Genomic_DNA"/>
</dbReference>
<feature type="region of interest" description="Disordered" evidence="1">
    <location>
        <begin position="37"/>
        <end position="62"/>
    </location>
</feature>
<keyword evidence="3" id="KW-1185">Reference proteome</keyword>
<dbReference type="AlphaFoldDB" id="A0A5C3MQT2"/>
<name>A0A5C3MQT2_9AGAM</name>
<dbReference type="Proteomes" id="UP000305948">
    <property type="component" value="Unassembled WGS sequence"/>
</dbReference>
<evidence type="ECO:0000256" key="1">
    <source>
        <dbReference type="SAM" id="MobiDB-lite"/>
    </source>
</evidence>
<evidence type="ECO:0000313" key="2">
    <source>
        <dbReference type="EMBL" id="TFK46726.1"/>
    </source>
</evidence>
<protein>
    <submittedName>
        <fullName evidence="2">Uncharacterized protein</fullName>
    </submittedName>
</protein>
<evidence type="ECO:0000313" key="3">
    <source>
        <dbReference type="Proteomes" id="UP000305948"/>
    </source>
</evidence>
<sequence length="62" mass="6705">MGDGTHWATLADRIDWLDWKDCAGIGADAGVHCTRGGATPALHRKAGNEAGHLERHAFPKRK</sequence>